<comment type="subcellular location">
    <subcellularLocation>
        <location evidence="1">Membrane</location>
        <topology evidence="1">Single-pass membrane protein</topology>
    </subcellularLocation>
</comment>
<keyword evidence="7" id="KW-0472">Membrane</keyword>
<dbReference type="Proteomes" id="UP001300502">
    <property type="component" value="Unassembled WGS sequence"/>
</dbReference>
<evidence type="ECO:0000256" key="5">
    <source>
        <dbReference type="ARBA" id="ARBA00022692"/>
    </source>
</evidence>
<comment type="similarity">
    <text evidence="2">Belongs to the glycosyltransferase 92 family.</text>
</comment>
<dbReference type="PANTHER" id="PTHR21461">
    <property type="entry name" value="GLYCOSYLTRANSFERASE FAMILY 92 PROTEIN"/>
    <property type="match status" value="1"/>
</dbReference>
<keyword evidence="5" id="KW-0812">Transmembrane</keyword>
<dbReference type="Pfam" id="PF01697">
    <property type="entry name" value="Glyco_transf_92"/>
    <property type="match status" value="1"/>
</dbReference>
<comment type="caution">
    <text evidence="8">The sequence shown here is derived from an EMBL/GenBank/DDBJ whole genome shotgun (WGS) entry which is preliminary data.</text>
</comment>
<proteinExistence type="inferred from homology"/>
<dbReference type="GO" id="GO:0016757">
    <property type="term" value="F:glycosyltransferase activity"/>
    <property type="evidence" value="ECO:0007669"/>
    <property type="project" value="UniProtKB-KW"/>
</dbReference>
<evidence type="ECO:0000313" key="9">
    <source>
        <dbReference type="Proteomes" id="UP001300502"/>
    </source>
</evidence>
<reference evidence="8 9" key="1">
    <citation type="submission" date="2022-07" db="EMBL/GenBank/DDBJ databases">
        <title>Genome-wide signatures of adaptation to extreme environments.</title>
        <authorList>
            <person name="Cho C.H."/>
            <person name="Yoon H.S."/>
        </authorList>
    </citation>
    <scope>NUCLEOTIDE SEQUENCE [LARGE SCALE GENOMIC DNA]</scope>
    <source>
        <strain evidence="8 9">108.79 E11</strain>
    </source>
</reference>
<dbReference type="PANTHER" id="PTHR21461:SF87">
    <property type="entry name" value="GH12965P"/>
    <property type="match status" value="1"/>
</dbReference>
<dbReference type="EMBL" id="JANCYU010000003">
    <property type="protein sequence ID" value="KAK4522362.1"/>
    <property type="molecule type" value="Genomic_DNA"/>
</dbReference>
<dbReference type="GO" id="GO:0005737">
    <property type="term" value="C:cytoplasm"/>
    <property type="evidence" value="ECO:0007669"/>
    <property type="project" value="TreeGrafter"/>
</dbReference>
<organism evidence="8 9">
    <name type="scientific">Galdieria yellowstonensis</name>
    <dbReference type="NCBI Taxonomy" id="3028027"/>
    <lineage>
        <taxon>Eukaryota</taxon>
        <taxon>Rhodophyta</taxon>
        <taxon>Bangiophyceae</taxon>
        <taxon>Galdieriales</taxon>
        <taxon>Galdieriaceae</taxon>
        <taxon>Galdieria</taxon>
    </lineage>
</organism>
<name>A0AAV9I360_9RHOD</name>
<dbReference type="InterPro" id="IPR008166">
    <property type="entry name" value="Glyco_transf_92"/>
</dbReference>
<evidence type="ECO:0000256" key="2">
    <source>
        <dbReference type="ARBA" id="ARBA00007647"/>
    </source>
</evidence>
<dbReference type="AlphaFoldDB" id="A0AAV9I360"/>
<accession>A0AAV9I360</accession>
<gene>
    <name evidence="8" type="ORF">GAYE_HPESCF16G0242</name>
</gene>
<keyword evidence="9" id="KW-1185">Reference proteome</keyword>
<evidence type="ECO:0000313" key="8">
    <source>
        <dbReference type="EMBL" id="KAK4522362.1"/>
    </source>
</evidence>
<keyword evidence="4" id="KW-0808">Transferase</keyword>
<evidence type="ECO:0000256" key="6">
    <source>
        <dbReference type="ARBA" id="ARBA00022989"/>
    </source>
</evidence>
<sequence length="441" mass="51509">MLFLLVWKLSLLIIGSLVLFISITQVPVSYLEVRNNLSRPLSGSNISNICSPDRFPIDGLKIGSFPPLYDAVVVEDTEKNISVGLFFTMAATNFSDVLSLGPLFCEFDTEEVTSIREPVRERYNLALVLLCPVPNLARKRMERNFSTRLRFFDESRTNMSPFFHACSSVQATYFVSGNKLERKKIGACLLLQDKNQFIDEWIAYHRLLGIERVYIYLNEKDDSSLLRFRDYFDRDMVLPIKWPFRSPNRLPFSRMQSVQINDCLWRFRHFHDWLVFMDVDEFLQPLGNLSFTNFANYLTSMESREDMGGLCVHNVFFGMTASQKYNPELLVMEQATYREENATRTRPKTIARPNKVYYMWVHVPSIGSKCIYPDPEKEVRLVHYKNVDTKPPKWYPEMKVADDSMKLLSPKVREQMRRQPSVQAFLRYSVPPPKDTIKAKR</sequence>
<evidence type="ECO:0000256" key="4">
    <source>
        <dbReference type="ARBA" id="ARBA00022679"/>
    </source>
</evidence>
<keyword evidence="6" id="KW-1133">Transmembrane helix</keyword>
<evidence type="ECO:0000256" key="7">
    <source>
        <dbReference type="ARBA" id="ARBA00023136"/>
    </source>
</evidence>
<evidence type="ECO:0000256" key="3">
    <source>
        <dbReference type="ARBA" id="ARBA00022676"/>
    </source>
</evidence>
<protein>
    <recommendedName>
        <fullName evidence="10">Glycosyltransferase family 92 protein</fullName>
    </recommendedName>
</protein>
<keyword evidence="3" id="KW-0328">Glycosyltransferase</keyword>
<evidence type="ECO:0008006" key="10">
    <source>
        <dbReference type="Google" id="ProtNLM"/>
    </source>
</evidence>
<dbReference type="GO" id="GO:0016020">
    <property type="term" value="C:membrane"/>
    <property type="evidence" value="ECO:0007669"/>
    <property type="project" value="UniProtKB-SubCell"/>
</dbReference>
<evidence type="ECO:0000256" key="1">
    <source>
        <dbReference type="ARBA" id="ARBA00004167"/>
    </source>
</evidence>